<keyword evidence="2" id="KW-1133">Transmembrane helix</keyword>
<comment type="caution">
    <text evidence="3">The sequence shown here is derived from an EMBL/GenBank/DDBJ whole genome shotgun (WGS) entry which is preliminary data.</text>
</comment>
<dbReference type="GO" id="GO:0003824">
    <property type="term" value="F:catalytic activity"/>
    <property type="evidence" value="ECO:0007669"/>
    <property type="project" value="InterPro"/>
</dbReference>
<proteinExistence type="predicted"/>
<evidence type="ECO:0000313" key="4">
    <source>
        <dbReference type="Proteomes" id="UP000626109"/>
    </source>
</evidence>
<keyword evidence="2" id="KW-0812">Transmembrane</keyword>
<feature type="transmembrane region" description="Helical" evidence="2">
    <location>
        <begin position="43"/>
        <end position="63"/>
    </location>
</feature>
<dbReference type="SUPFAM" id="SSF53927">
    <property type="entry name" value="Cytidine deaminase-like"/>
    <property type="match status" value="1"/>
</dbReference>
<organism evidence="3 4">
    <name type="scientific">Polarella glacialis</name>
    <name type="common">Dinoflagellate</name>
    <dbReference type="NCBI Taxonomy" id="89957"/>
    <lineage>
        <taxon>Eukaryota</taxon>
        <taxon>Sar</taxon>
        <taxon>Alveolata</taxon>
        <taxon>Dinophyceae</taxon>
        <taxon>Suessiales</taxon>
        <taxon>Suessiaceae</taxon>
        <taxon>Polarella</taxon>
    </lineage>
</organism>
<evidence type="ECO:0000313" key="3">
    <source>
        <dbReference type="EMBL" id="CAE8689556.1"/>
    </source>
</evidence>
<evidence type="ECO:0000256" key="2">
    <source>
        <dbReference type="SAM" id="Phobius"/>
    </source>
</evidence>
<feature type="region of interest" description="Disordered" evidence="1">
    <location>
        <begin position="106"/>
        <end position="129"/>
    </location>
</feature>
<accession>A0A813K0V6</accession>
<keyword evidence="2" id="KW-0472">Membrane</keyword>
<dbReference type="InterPro" id="IPR016193">
    <property type="entry name" value="Cytidine_deaminase-like"/>
</dbReference>
<sequence length="396" mass="43509">HNTRIKVGIRRCALDLGGGGSGLGRSLRSPRQAMRRPGDSRAVALRVAVLAVAGGAAICALHRGSGRLVSGAEVFLTPSLPQKVGRRSWLEGASRSSRSACLRLLARGGDSESRHRSPPEPRARGPRTERDVANDVVFGVVAVELLFNHDRLDMEVESAFRRAVHEPVLQRLRLYSDSNTSEARSPAKSWRLQDRTLERQFSLSCYFTVAATEALQLSRARDPLLPTMRNDCRDVLRNVGVQATDDPVSSALIAWIAYNVQVGAGPEAVWAASRGRPWGYAVGKPKVSEWLLPVFVEHDRSSHAERMALIALGEVVKANGGQLHPDSPVQGTTSVYCAHTPCISCMAVFCQFKRRLPGVKLHVCFDTWGENRRWIDDLGLREPREDAEDAEVVEDS</sequence>
<name>A0A813K0V6_POLGL</name>
<evidence type="ECO:0000256" key="1">
    <source>
        <dbReference type="SAM" id="MobiDB-lite"/>
    </source>
</evidence>
<protein>
    <submittedName>
        <fullName evidence="3">Uncharacterized protein</fullName>
    </submittedName>
</protein>
<feature type="compositionally biased region" description="Basic and acidic residues" evidence="1">
    <location>
        <begin position="109"/>
        <end position="129"/>
    </location>
</feature>
<dbReference type="EMBL" id="CAJNNW010027091">
    <property type="protein sequence ID" value="CAE8689556.1"/>
    <property type="molecule type" value="Genomic_DNA"/>
</dbReference>
<dbReference type="AlphaFoldDB" id="A0A813K0V6"/>
<reference evidence="3" key="1">
    <citation type="submission" date="2021-02" db="EMBL/GenBank/DDBJ databases">
        <authorList>
            <person name="Dougan E. K."/>
            <person name="Rhodes N."/>
            <person name="Thang M."/>
            <person name="Chan C."/>
        </authorList>
    </citation>
    <scope>NUCLEOTIDE SEQUENCE</scope>
</reference>
<feature type="non-terminal residue" evidence="3">
    <location>
        <position position="1"/>
    </location>
</feature>
<dbReference type="Proteomes" id="UP000626109">
    <property type="component" value="Unassembled WGS sequence"/>
</dbReference>
<gene>
    <name evidence="3" type="ORF">PGLA2088_LOCUS26503</name>
</gene>